<keyword evidence="3" id="KW-1185">Reference proteome</keyword>
<name>A0A8X6IHZ9_9ARAC</name>
<feature type="compositionally biased region" description="Polar residues" evidence="1">
    <location>
        <begin position="1"/>
        <end position="10"/>
    </location>
</feature>
<gene>
    <name evidence="2" type="ORF">TNIN_312201</name>
</gene>
<dbReference type="EMBL" id="BMAV01025923">
    <property type="protein sequence ID" value="GFS45928.1"/>
    <property type="molecule type" value="Genomic_DNA"/>
</dbReference>
<sequence length="145" mass="16374">MSSYPTQSTRPLVAATDQRSASHPKCLKQHQQELSIHRGKSEPSVKVPIELDWSFVLFYNTEGIYSWIGLAPRPSGFGGWSDFKIRLEIESPTCYLTEATSRVVLAKRKVRGRLELMEGGFYCVPVTRLIIVRCKLDTTPTFPAL</sequence>
<evidence type="ECO:0000313" key="2">
    <source>
        <dbReference type="EMBL" id="GFS45928.1"/>
    </source>
</evidence>
<dbReference type="Proteomes" id="UP000886998">
    <property type="component" value="Unassembled WGS sequence"/>
</dbReference>
<proteinExistence type="predicted"/>
<comment type="caution">
    <text evidence="2">The sequence shown here is derived from an EMBL/GenBank/DDBJ whole genome shotgun (WGS) entry which is preliminary data.</text>
</comment>
<feature type="region of interest" description="Disordered" evidence="1">
    <location>
        <begin position="1"/>
        <end position="24"/>
    </location>
</feature>
<reference evidence="2" key="1">
    <citation type="submission" date="2020-08" db="EMBL/GenBank/DDBJ databases">
        <title>Multicomponent nature underlies the extraordinary mechanical properties of spider dragline silk.</title>
        <authorList>
            <person name="Kono N."/>
            <person name="Nakamura H."/>
            <person name="Mori M."/>
            <person name="Yoshida Y."/>
            <person name="Ohtoshi R."/>
            <person name="Malay A.D."/>
            <person name="Moran D.A.P."/>
            <person name="Tomita M."/>
            <person name="Numata K."/>
            <person name="Arakawa K."/>
        </authorList>
    </citation>
    <scope>NUCLEOTIDE SEQUENCE</scope>
</reference>
<accession>A0A8X6IHZ9</accession>
<dbReference type="AlphaFoldDB" id="A0A8X6IHZ9"/>
<evidence type="ECO:0000313" key="3">
    <source>
        <dbReference type="Proteomes" id="UP000886998"/>
    </source>
</evidence>
<organism evidence="2 3">
    <name type="scientific">Trichonephila inaurata madagascariensis</name>
    <dbReference type="NCBI Taxonomy" id="2747483"/>
    <lineage>
        <taxon>Eukaryota</taxon>
        <taxon>Metazoa</taxon>
        <taxon>Ecdysozoa</taxon>
        <taxon>Arthropoda</taxon>
        <taxon>Chelicerata</taxon>
        <taxon>Arachnida</taxon>
        <taxon>Araneae</taxon>
        <taxon>Araneomorphae</taxon>
        <taxon>Entelegynae</taxon>
        <taxon>Araneoidea</taxon>
        <taxon>Nephilidae</taxon>
        <taxon>Trichonephila</taxon>
        <taxon>Trichonephila inaurata</taxon>
    </lineage>
</organism>
<evidence type="ECO:0000256" key="1">
    <source>
        <dbReference type="SAM" id="MobiDB-lite"/>
    </source>
</evidence>
<protein>
    <submittedName>
        <fullName evidence="2">Uncharacterized protein</fullName>
    </submittedName>
</protein>